<comment type="similarity">
    <text evidence="1">Belongs to the UPF0065 (bug) family.</text>
</comment>
<protein>
    <submittedName>
        <fullName evidence="2">Tripartite tricarboxylate transporter substrate binding protein</fullName>
    </submittedName>
</protein>
<gene>
    <name evidence="2" type="ORF">H7965_07755</name>
</gene>
<dbReference type="InterPro" id="IPR042100">
    <property type="entry name" value="Bug_dom1"/>
</dbReference>
<dbReference type="Pfam" id="PF03401">
    <property type="entry name" value="TctC"/>
    <property type="match status" value="1"/>
</dbReference>
<dbReference type="AlphaFoldDB" id="A0A9X0UGC4"/>
<evidence type="ECO:0000313" key="3">
    <source>
        <dbReference type="Proteomes" id="UP000600101"/>
    </source>
</evidence>
<dbReference type="Gene3D" id="3.40.190.10">
    <property type="entry name" value="Periplasmic binding protein-like II"/>
    <property type="match status" value="1"/>
</dbReference>
<dbReference type="PIRSF" id="PIRSF017082">
    <property type="entry name" value="YflP"/>
    <property type="match status" value="1"/>
</dbReference>
<dbReference type="Proteomes" id="UP000600101">
    <property type="component" value="Unassembled WGS sequence"/>
</dbReference>
<dbReference type="PANTHER" id="PTHR42928">
    <property type="entry name" value="TRICARBOXYLATE-BINDING PROTEIN"/>
    <property type="match status" value="1"/>
</dbReference>
<accession>A0A9X0UGC4</accession>
<dbReference type="EMBL" id="JACOMF010000006">
    <property type="protein sequence ID" value="MBC4015220.1"/>
    <property type="molecule type" value="Genomic_DNA"/>
</dbReference>
<dbReference type="InterPro" id="IPR005064">
    <property type="entry name" value="BUG"/>
</dbReference>
<organism evidence="2 3">
    <name type="scientific">Siccirubricoccus deserti</name>
    <dbReference type="NCBI Taxonomy" id="2013562"/>
    <lineage>
        <taxon>Bacteria</taxon>
        <taxon>Pseudomonadati</taxon>
        <taxon>Pseudomonadota</taxon>
        <taxon>Alphaproteobacteria</taxon>
        <taxon>Acetobacterales</taxon>
        <taxon>Roseomonadaceae</taxon>
        <taxon>Siccirubricoccus</taxon>
    </lineage>
</organism>
<dbReference type="CDD" id="cd07012">
    <property type="entry name" value="PBP2_Bug_TTT"/>
    <property type="match status" value="1"/>
</dbReference>
<dbReference type="Gene3D" id="3.40.190.150">
    <property type="entry name" value="Bordetella uptake gene, domain 1"/>
    <property type="match status" value="1"/>
</dbReference>
<reference evidence="2" key="1">
    <citation type="submission" date="2020-08" db="EMBL/GenBank/DDBJ databases">
        <authorList>
            <person name="Hu Y."/>
            <person name="Nguyen S.V."/>
            <person name="Li F."/>
            <person name="Fanning S."/>
        </authorList>
    </citation>
    <scope>NUCLEOTIDE SEQUENCE</scope>
    <source>
        <strain evidence="2">SYSU D8009</strain>
    </source>
</reference>
<proteinExistence type="inferred from homology"/>
<evidence type="ECO:0000313" key="2">
    <source>
        <dbReference type="EMBL" id="MBC4015220.1"/>
    </source>
</evidence>
<dbReference type="PANTHER" id="PTHR42928:SF5">
    <property type="entry name" value="BLR1237 PROTEIN"/>
    <property type="match status" value="1"/>
</dbReference>
<dbReference type="SUPFAM" id="SSF53850">
    <property type="entry name" value="Periplasmic binding protein-like II"/>
    <property type="match status" value="1"/>
</dbReference>
<dbReference type="RefSeq" id="WP_186769994.1">
    <property type="nucleotide sequence ID" value="NZ_JACOMF010000006.1"/>
</dbReference>
<keyword evidence="3" id="KW-1185">Reference proteome</keyword>
<comment type="caution">
    <text evidence="2">The sequence shown here is derived from an EMBL/GenBank/DDBJ whole genome shotgun (WGS) entry which is preliminary data.</text>
</comment>
<evidence type="ECO:0000256" key="1">
    <source>
        <dbReference type="ARBA" id="ARBA00006987"/>
    </source>
</evidence>
<sequence length="323" mass="34929">MQRRGLLAVTGLLAMPAIGRAQSEYPGTRPVRIIMPSTPGTPQDLYSRHLAEHWSRTLGGTFVVENRAGASGTIGLAHVANSAPDGYTLTFNSNTAQTISPQVMRNPGFDSLRSFAPVMLVYKYGMFLLINPQIPARNTREFFAWAKAKRSGVNMASVGLGSGGQLMGERIKLRGGFPAEPIHYRGSSPALLAVSQGECDYIMDNVGASAPLRKEGKLRGLSLTGSSRAADVPEIPTLAEEGIPGFDEEIWFGISAPAGTPRPIIDRLNAEANRWLRTDFVRERMTGFSHQPMGGTPEAFAEFAAQDLRIWSAVVKETGVRAE</sequence>
<name>A0A9X0UGC4_9PROT</name>